<sequence length="75" mass="8687">MPKYNNNNKLPSAISTPTIDEVVDTDDYTSPEQAVLEIGQLRDSNEKEDIKNKSLLKIEEQRKEMEEYLAEMNLK</sequence>
<organism evidence="1 2">
    <name type="scientific">Rhizophagus irregularis</name>
    <dbReference type="NCBI Taxonomy" id="588596"/>
    <lineage>
        <taxon>Eukaryota</taxon>
        <taxon>Fungi</taxon>
        <taxon>Fungi incertae sedis</taxon>
        <taxon>Mucoromycota</taxon>
        <taxon>Glomeromycotina</taxon>
        <taxon>Glomeromycetes</taxon>
        <taxon>Glomerales</taxon>
        <taxon>Glomeraceae</taxon>
        <taxon>Rhizophagus</taxon>
    </lineage>
</organism>
<protein>
    <submittedName>
        <fullName evidence="1">Uncharacterized protein</fullName>
    </submittedName>
</protein>
<evidence type="ECO:0000313" key="1">
    <source>
        <dbReference type="EMBL" id="PKY58702.1"/>
    </source>
</evidence>
<evidence type="ECO:0000313" key="2">
    <source>
        <dbReference type="Proteomes" id="UP000234323"/>
    </source>
</evidence>
<reference evidence="1 2" key="1">
    <citation type="submission" date="2015-10" db="EMBL/GenBank/DDBJ databases">
        <title>Genome analyses suggest a sexual origin of heterokaryosis in a supposedly ancient asexual fungus.</title>
        <authorList>
            <person name="Ropars J."/>
            <person name="Sedzielewska K."/>
            <person name="Noel J."/>
            <person name="Charron P."/>
            <person name="Farinelli L."/>
            <person name="Marton T."/>
            <person name="Kruger M."/>
            <person name="Pelin A."/>
            <person name="Brachmann A."/>
            <person name="Corradi N."/>
        </authorList>
    </citation>
    <scope>NUCLEOTIDE SEQUENCE [LARGE SCALE GENOMIC DNA]</scope>
    <source>
        <strain evidence="1 2">A4</strain>
    </source>
</reference>
<dbReference type="AlphaFoldDB" id="A0A2I1HIJ5"/>
<gene>
    <name evidence="1" type="ORF">RhiirA4_480834</name>
</gene>
<dbReference type="EMBL" id="LLXI01003136">
    <property type="protein sequence ID" value="PKY58702.1"/>
    <property type="molecule type" value="Genomic_DNA"/>
</dbReference>
<proteinExistence type="predicted"/>
<accession>A0A2I1HIJ5</accession>
<comment type="caution">
    <text evidence="1">The sequence shown here is derived from an EMBL/GenBank/DDBJ whole genome shotgun (WGS) entry which is preliminary data.</text>
</comment>
<keyword evidence="2" id="KW-1185">Reference proteome</keyword>
<dbReference type="Proteomes" id="UP000234323">
    <property type="component" value="Unassembled WGS sequence"/>
</dbReference>
<name>A0A2I1HIJ5_9GLOM</name>